<keyword evidence="3" id="KW-1185">Reference proteome</keyword>
<dbReference type="AlphaFoldDB" id="A0A553N7M6"/>
<comment type="caution">
    <text evidence="2">The sequence shown here is derived from an EMBL/GenBank/DDBJ whole genome shotgun (WGS) entry which is preliminary data.</text>
</comment>
<evidence type="ECO:0000313" key="2">
    <source>
        <dbReference type="EMBL" id="TRY61448.1"/>
    </source>
</evidence>
<reference evidence="2 3" key="1">
    <citation type="journal article" date="2018" name="Nat. Ecol. Evol.">
        <title>Genomic signatures of mitonuclear coevolution across populations of Tigriopus californicus.</title>
        <authorList>
            <person name="Barreto F.S."/>
            <person name="Watson E.T."/>
            <person name="Lima T.G."/>
            <person name="Willett C.S."/>
            <person name="Edmands S."/>
            <person name="Li W."/>
            <person name="Burton R.S."/>
        </authorList>
    </citation>
    <scope>NUCLEOTIDE SEQUENCE [LARGE SCALE GENOMIC DNA]</scope>
    <source>
        <strain evidence="2 3">San Diego</strain>
    </source>
</reference>
<evidence type="ECO:0000313" key="3">
    <source>
        <dbReference type="Proteomes" id="UP000318571"/>
    </source>
</evidence>
<proteinExistence type="predicted"/>
<sequence>MVELSLIGTGVFAAEDPELSPILGRHHRLMGTSGRRSPWRNNLAPLSTFGVEKEQIIEENGDFMIIPSVMDSCLDMKELIICFVIVALGETSVAWAQPFGHGGFPNFFSMKQSEHEFHDGIVYPRADLSPLSVQFNDPSLKNYPRFYSSASAVRPLARFKRQTFPEFSELFEKPHLNIFDEGLSNSFEASTSSGSAHDSGDSFTRDQQDDLGSHRPPPKYPPEDHFGNSERLHPLPESNPNFALPLVHEDPHFQPDYFLATFQKPIKKRIESFGRVKKQAHRPFPVFFMPPFFFHDGPFGYEASHGFSPLRVIANIRAASQKYSPF</sequence>
<feature type="compositionally biased region" description="Basic and acidic residues" evidence="1">
    <location>
        <begin position="221"/>
        <end position="234"/>
    </location>
</feature>
<protein>
    <submittedName>
        <fullName evidence="2">Uncharacterized protein</fullName>
    </submittedName>
</protein>
<gene>
    <name evidence="2" type="ORF">TCAL_01752</name>
</gene>
<organism evidence="2 3">
    <name type="scientific">Tigriopus californicus</name>
    <name type="common">Marine copepod</name>
    <dbReference type="NCBI Taxonomy" id="6832"/>
    <lineage>
        <taxon>Eukaryota</taxon>
        <taxon>Metazoa</taxon>
        <taxon>Ecdysozoa</taxon>
        <taxon>Arthropoda</taxon>
        <taxon>Crustacea</taxon>
        <taxon>Multicrustacea</taxon>
        <taxon>Hexanauplia</taxon>
        <taxon>Copepoda</taxon>
        <taxon>Harpacticoida</taxon>
        <taxon>Harpacticidae</taxon>
        <taxon>Tigriopus</taxon>
    </lineage>
</organism>
<dbReference type="Proteomes" id="UP000318571">
    <property type="component" value="Chromosome 8"/>
</dbReference>
<accession>A0A553N7M6</accession>
<feature type="compositionally biased region" description="Basic and acidic residues" evidence="1">
    <location>
        <begin position="198"/>
        <end position="213"/>
    </location>
</feature>
<dbReference type="EMBL" id="VCGU01000459">
    <property type="protein sequence ID" value="TRY61448.1"/>
    <property type="molecule type" value="Genomic_DNA"/>
</dbReference>
<feature type="region of interest" description="Disordered" evidence="1">
    <location>
        <begin position="189"/>
        <end position="234"/>
    </location>
</feature>
<evidence type="ECO:0000256" key="1">
    <source>
        <dbReference type="SAM" id="MobiDB-lite"/>
    </source>
</evidence>
<name>A0A553N7M6_TIGCA</name>